<protein>
    <submittedName>
        <fullName evidence="2">Uncharacterized protein</fullName>
    </submittedName>
</protein>
<feature type="compositionally biased region" description="Low complexity" evidence="1">
    <location>
        <begin position="1"/>
        <end position="11"/>
    </location>
</feature>
<evidence type="ECO:0000313" key="2">
    <source>
        <dbReference type="EnsemblPlants" id="AET2Gv21242300.9"/>
    </source>
</evidence>
<evidence type="ECO:0000256" key="1">
    <source>
        <dbReference type="SAM" id="MobiDB-lite"/>
    </source>
</evidence>
<sequence>FLPHPASSSATPPLPPPPRALRRPDPSPPAVLSPRLGSLQAGKPTPHPPLPSFSPPLLPFSLLL</sequence>
<organism evidence="2 3">
    <name type="scientific">Aegilops tauschii subsp. strangulata</name>
    <name type="common">Goatgrass</name>
    <dbReference type="NCBI Taxonomy" id="200361"/>
    <lineage>
        <taxon>Eukaryota</taxon>
        <taxon>Viridiplantae</taxon>
        <taxon>Streptophyta</taxon>
        <taxon>Embryophyta</taxon>
        <taxon>Tracheophyta</taxon>
        <taxon>Spermatophyta</taxon>
        <taxon>Magnoliopsida</taxon>
        <taxon>Liliopsida</taxon>
        <taxon>Poales</taxon>
        <taxon>Poaceae</taxon>
        <taxon>BOP clade</taxon>
        <taxon>Pooideae</taxon>
        <taxon>Triticodae</taxon>
        <taxon>Triticeae</taxon>
        <taxon>Triticinae</taxon>
        <taxon>Aegilops</taxon>
    </lineage>
</organism>
<dbReference type="Gramene" id="AET2Gv21242300.9">
    <property type="protein sequence ID" value="AET2Gv21242300.9"/>
    <property type="gene ID" value="AET2Gv21242300"/>
</dbReference>
<reference evidence="3" key="1">
    <citation type="journal article" date="2014" name="Science">
        <title>Ancient hybridizations among the ancestral genomes of bread wheat.</title>
        <authorList>
            <consortium name="International Wheat Genome Sequencing Consortium,"/>
            <person name="Marcussen T."/>
            <person name="Sandve S.R."/>
            <person name="Heier L."/>
            <person name="Spannagl M."/>
            <person name="Pfeifer M."/>
            <person name="Jakobsen K.S."/>
            <person name="Wulff B.B."/>
            <person name="Steuernagel B."/>
            <person name="Mayer K.F."/>
            <person name="Olsen O.A."/>
        </authorList>
    </citation>
    <scope>NUCLEOTIDE SEQUENCE [LARGE SCALE GENOMIC DNA]</scope>
    <source>
        <strain evidence="3">cv. AL8/78</strain>
    </source>
</reference>
<accession>A0A453DHF3</accession>
<evidence type="ECO:0000313" key="3">
    <source>
        <dbReference type="Proteomes" id="UP000015105"/>
    </source>
</evidence>
<dbReference type="Proteomes" id="UP000015105">
    <property type="component" value="Chromosome 2D"/>
</dbReference>
<feature type="compositionally biased region" description="Pro residues" evidence="1">
    <location>
        <begin position="45"/>
        <end position="55"/>
    </location>
</feature>
<dbReference type="AlphaFoldDB" id="A0A453DHF3"/>
<reference evidence="2" key="5">
    <citation type="journal article" date="2021" name="G3 (Bethesda)">
        <title>Aegilops tauschii genome assembly Aet v5.0 features greater sequence contiguity and improved annotation.</title>
        <authorList>
            <person name="Wang L."/>
            <person name="Zhu T."/>
            <person name="Rodriguez J.C."/>
            <person name="Deal K.R."/>
            <person name="Dubcovsky J."/>
            <person name="McGuire P.E."/>
            <person name="Lux T."/>
            <person name="Spannagl M."/>
            <person name="Mayer K.F.X."/>
            <person name="Baldrich P."/>
            <person name="Meyers B.C."/>
            <person name="Huo N."/>
            <person name="Gu Y.Q."/>
            <person name="Zhou H."/>
            <person name="Devos K.M."/>
            <person name="Bennetzen J.L."/>
            <person name="Unver T."/>
            <person name="Budak H."/>
            <person name="Gulick P.J."/>
            <person name="Galiba G."/>
            <person name="Kalapos B."/>
            <person name="Nelson D.R."/>
            <person name="Li P."/>
            <person name="You F.M."/>
            <person name="Luo M.C."/>
            <person name="Dvorak J."/>
        </authorList>
    </citation>
    <scope>NUCLEOTIDE SEQUENCE [LARGE SCALE GENOMIC DNA]</scope>
    <source>
        <strain evidence="2">cv. AL8/78</strain>
    </source>
</reference>
<feature type="region of interest" description="Disordered" evidence="1">
    <location>
        <begin position="1"/>
        <end position="55"/>
    </location>
</feature>
<reference evidence="2" key="4">
    <citation type="submission" date="2019-03" db="UniProtKB">
        <authorList>
            <consortium name="EnsemblPlants"/>
        </authorList>
    </citation>
    <scope>IDENTIFICATION</scope>
</reference>
<name>A0A453DHF3_AEGTS</name>
<proteinExistence type="predicted"/>
<dbReference type="EnsemblPlants" id="AET2Gv21242300.9">
    <property type="protein sequence ID" value="AET2Gv21242300.9"/>
    <property type="gene ID" value="AET2Gv21242300"/>
</dbReference>
<keyword evidence="3" id="KW-1185">Reference proteome</keyword>
<reference evidence="3" key="2">
    <citation type="journal article" date="2017" name="Nat. Plants">
        <title>The Aegilops tauschii genome reveals multiple impacts of transposons.</title>
        <authorList>
            <person name="Zhao G."/>
            <person name="Zou C."/>
            <person name="Li K."/>
            <person name="Wang K."/>
            <person name="Li T."/>
            <person name="Gao L."/>
            <person name="Zhang X."/>
            <person name="Wang H."/>
            <person name="Yang Z."/>
            <person name="Liu X."/>
            <person name="Jiang W."/>
            <person name="Mao L."/>
            <person name="Kong X."/>
            <person name="Jiao Y."/>
            <person name="Jia J."/>
        </authorList>
    </citation>
    <scope>NUCLEOTIDE SEQUENCE [LARGE SCALE GENOMIC DNA]</scope>
    <source>
        <strain evidence="3">cv. AL8/78</strain>
    </source>
</reference>
<reference evidence="2" key="3">
    <citation type="journal article" date="2017" name="Nature">
        <title>Genome sequence of the progenitor of the wheat D genome Aegilops tauschii.</title>
        <authorList>
            <person name="Luo M.C."/>
            <person name="Gu Y.Q."/>
            <person name="Puiu D."/>
            <person name="Wang H."/>
            <person name="Twardziok S.O."/>
            <person name="Deal K.R."/>
            <person name="Huo N."/>
            <person name="Zhu T."/>
            <person name="Wang L."/>
            <person name="Wang Y."/>
            <person name="McGuire P.E."/>
            <person name="Liu S."/>
            <person name="Long H."/>
            <person name="Ramasamy R.K."/>
            <person name="Rodriguez J.C."/>
            <person name="Van S.L."/>
            <person name="Yuan L."/>
            <person name="Wang Z."/>
            <person name="Xia Z."/>
            <person name="Xiao L."/>
            <person name="Anderson O.D."/>
            <person name="Ouyang S."/>
            <person name="Liang Y."/>
            <person name="Zimin A.V."/>
            <person name="Pertea G."/>
            <person name="Qi P."/>
            <person name="Bennetzen J.L."/>
            <person name="Dai X."/>
            <person name="Dawson M.W."/>
            <person name="Muller H.G."/>
            <person name="Kugler K."/>
            <person name="Rivarola-Duarte L."/>
            <person name="Spannagl M."/>
            <person name="Mayer K.F.X."/>
            <person name="Lu F.H."/>
            <person name="Bevan M.W."/>
            <person name="Leroy P."/>
            <person name="Li P."/>
            <person name="You F.M."/>
            <person name="Sun Q."/>
            <person name="Liu Z."/>
            <person name="Lyons E."/>
            <person name="Wicker T."/>
            <person name="Salzberg S.L."/>
            <person name="Devos K.M."/>
            <person name="Dvorak J."/>
        </authorList>
    </citation>
    <scope>NUCLEOTIDE SEQUENCE [LARGE SCALE GENOMIC DNA]</scope>
    <source>
        <strain evidence="2">cv. AL8/78</strain>
    </source>
</reference>